<reference evidence="1 2" key="1">
    <citation type="submission" date="2018-04" db="EMBL/GenBank/DDBJ databases">
        <title>Genomic Encyclopedia of Archaeal and Bacterial Type Strains, Phase II (KMG-II): from individual species to whole genera.</title>
        <authorList>
            <person name="Goeker M."/>
        </authorList>
    </citation>
    <scope>NUCLEOTIDE SEQUENCE [LARGE SCALE GENOMIC DNA]</scope>
    <source>
        <strain evidence="1 2">DSM 25731</strain>
    </source>
</reference>
<name>A0A2T6BSH9_9FLAO</name>
<protein>
    <submittedName>
        <fullName evidence="1">Uncharacterized protein</fullName>
    </submittedName>
</protein>
<evidence type="ECO:0000313" key="2">
    <source>
        <dbReference type="Proteomes" id="UP000244090"/>
    </source>
</evidence>
<organism evidence="1 2">
    <name type="scientific">Kordia periserrulae</name>
    <dbReference type="NCBI Taxonomy" id="701523"/>
    <lineage>
        <taxon>Bacteria</taxon>
        <taxon>Pseudomonadati</taxon>
        <taxon>Bacteroidota</taxon>
        <taxon>Flavobacteriia</taxon>
        <taxon>Flavobacteriales</taxon>
        <taxon>Flavobacteriaceae</taxon>
        <taxon>Kordia</taxon>
    </lineage>
</organism>
<dbReference type="EMBL" id="QBKT01000011">
    <property type="protein sequence ID" value="PTX58976.1"/>
    <property type="molecule type" value="Genomic_DNA"/>
</dbReference>
<dbReference type="Proteomes" id="UP000244090">
    <property type="component" value="Unassembled WGS sequence"/>
</dbReference>
<comment type="caution">
    <text evidence="1">The sequence shown here is derived from an EMBL/GenBank/DDBJ whole genome shotgun (WGS) entry which is preliminary data.</text>
</comment>
<accession>A0A2T6BSH9</accession>
<gene>
    <name evidence="1" type="ORF">C8N46_11145</name>
</gene>
<dbReference type="OrthoDB" id="1355574at2"/>
<dbReference type="AlphaFoldDB" id="A0A2T6BSH9"/>
<proteinExistence type="predicted"/>
<keyword evidence="2" id="KW-1185">Reference proteome</keyword>
<dbReference type="RefSeq" id="WP_146169875.1">
    <property type="nucleotide sequence ID" value="NZ_QBKT01000011.1"/>
</dbReference>
<sequence length="124" mass="14120">MNSLIKILILLLLISCQKAELDEKRIIGIGKQLTHTEFSQSEFEVSDIVKIGNGMKKKIIELKKNATAFEYGINNGDFEEPFGNRKADGILTITTDYKDIGIRLKYDKKLDKFHILGWMTLAND</sequence>
<evidence type="ECO:0000313" key="1">
    <source>
        <dbReference type="EMBL" id="PTX58976.1"/>
    </source>
</evidence>